<keyword evidence="2" id="KW-0732">Signal</keyword>
<evidence type="ECO:0000256" key="1">
    <source>
        <dbReference type="SAM" id="MobiDB-lite"/>
    </source>
</evidence>
<protein>
    <recommendedName>
        <fullName evidence="5">Copper resistance protein CopQ</fullName>
    </recommendedName>
</protein>
<dbReference type="RefSeq" id="WP_135703292.1">
    <property type="nucleotide sequence ID" value="NZ_CP038634.1"/>
</dbReference>
<evidence type="ECO:0000313" key="4">
    <source>
        <dbReference type="Proteomes" id="UP000295294"/>
    </source>
</evidence>
<evidence type="ECO:0008006" key="5">
    <source>
        <dbReference type="Google" id="ProtNLM"/>
    </source>
</evidence>
<name>A0A4P7LC86_9BURK</name>
<accession>A0A4P7LC86</accession>
<feature type="chain" id="PRO_5020911970" description="Copper resistance protein CopQ" evidence="2">
    <location>
        <begin position="24"/>
        <end position="128"/>
    </location>
</feature>
<reference evidence="3 4" key="1">
    <citation type="submission" date="2019-03" db="EMBL/GenBank/DDBJ databases">
        <title>Efficiently degradation of phenoxyalkanoic acid herbicides by Cupriavidus oxalaticus strain X32.</title>
        <authorList>
            <person name="Sheng X."/>
        </authorList>
    </citation>
    <scope>NUCLEOTIDE SEQUENCE [LARGE SCALE GENOMIC DNA]</scope>
    <source>
        <strain evidence="3 4">X32</strain>
    </source>
</reference>
<dbReference type="AlphaFoldDB" id="A0A4P7LC86"/>
<feature type="signal peptide" evidence="2">
    <location>
        <begin position="1"/>
        <end position="23"/>
    </location>
</feature>
<sequence length="128" mass="13283">MTKTARFASALFLSLAALGAAHAASAAEPLPGDKYGYEFRSHDVFTDGARTLAAATLPGDKYGYEFRSHDAFTDGARAGKPDPYVDGARTVAGLDRGGVSAAPARSFDPYSEGSRVGGFDPYGEGARA</sequence>
<evidence type="ECO:0000313" key="3">
    <source>
        <dbReference type="EMBL" id="QBY50653.1"/>
    </source>
</evidence>
<feature type="region of interest" description="Disordered" evidence="1">
    <location>
        <begin position="105"/>
        <end position="128"/>
    </location>
</feature>
<dbReference type="OrthoDB" id="8965746at2"/>
<proteinExistence type="predicted"/>
<dbReference type="KEGG" id="cox:E0W60_05575"/>
<dbReference type="EMBL" id="CP038634">
    <property type="protein sequence ID" value="QBY50653.1"/>
    <property type="molecule type" value="Genomic_DNA"/>
</dbReference>
<gene>
    <name evidence="3" type="ORF">E0W60_05575</name>
</gene>
<dbReference type="Proteomes" id="UP000295294">
    <property type="component" value="Chromosome 1"/>
</dbReference>
<evidence type="ECO:0000256" key="2">
    <source>
        <dbReference type="SAM" id="SignalP"/>
    </source>
</evidence>
<organism evidence="3 4">
    <name type="scientific">Cupriavidus oxalaticus</name>
    <dbReference type="NCBI Taxonomy" id="96344"/>
    <lineage>
        <taxon>Bacteria</taxon>
        <taxon>Pseudomonadati</taxon>
        <taxon>Pseudomonadota</taxon>
        <taxon>Betaproteobacteria</taxon>
        <taxon>Burkholderiales</taxon>
        <taxon>Burkholderiaceae</taxon>
        <taxon>Cupriavidus</taxon>
    </lineage>
</organism>